<protein>
    <submittedName>
        <fullName evidence="1">Uncharacterized protein</fullName>
    </submittedName>
</protein>
<sequence>MDENDILSIIKQLEPKLQSVLFQTRNDYREDLEQDLKERIINIIKNNINLEVPSFFDLIGEELMLDYSEGLTRC</sequence>
<name>A0A5J6SLT2_9BACI</name>
<dbReference type="Proteomes" id="UP000325517">
    <property type="component" value="Chromosome"/>
</dbReference>
<gene>
    <name evidence="1" type="ORF">PB01_09010</name>
</gene>
<dbReference type="OrthoDB" id="2658921at2"/>
<dbReference type="AlphaFoldDB" id="A0A5J6SLT2"/>
<accession>A0A5J6SLT2</accession>
<keyword evidence="2" id="KW-1185">Reference proteome</keyword>
<dbReference type="RefSeq" id="WP_151699891.1">
    <property type="nucleotide sequence ID" value="NZ_CP031223.1"/>
</dbReference>
<dbReference type="KEGG" id="psyo:PB01_09010"/>
<proteinExistence type="predicted"/>
<reference evidence="1 2" key="1">
    <citation type="submission" date="2018-07" db="EMBL/GenBank/DDBJ databases">
        <title>Complete genome sequence of Psychrobacillus sp. PB01, isolated from iceberg, and comparative genome analysis of Psychrobacillus strains.</title>
        <authorList>
            <person name="Lee P.C."/>
        </authorList>
    </citation>
    <scope>NUCLEOTIDE SEQUENCE [LARGE SCALE GENOMIC DNA]</scope>
    <source>
        <strain evidence="1 2">PB01</strain>
    </source>
</reference>
<dbReference type="EMBL" id="CP031223">
    <property type="protein sequence ID" value="QFF98960.1"/>
    <property type="molecule type" value="Genomic_DNA"/>
</dbReference>
<organism evidence="1 2">
    <name type="scientific">Psychrobacillus glaciei</name>
    <dbReference type="NCBI Taxonomy" id="2283160"/>
    <lineage>
        <taxon>Bacteria</taxon>
        <taxon>Bacillati</taxon>
        <taxon>Bacillota</taxon>
        <taxon>Bacilli</taxon>
        <taxon>Bacillales</taxon>
        <taxon>Bacillaceae</taxon>
        <taxon>Psychrobacillus</taxon>
    </lineage>
</organism>
<evidence type="ECO:0000313" key="1">
    <source>
        <dbReference type="EMBL" id="QFF98960.1"/>
    </source>
</evidence>
<evidence type="ECO:0000313" key="2">
    <source>
        <dbReference type="Proteomes" id="UP000325517"/>
    </source>
</evidence>